<dbReference type="SUPFAM" id="SSF52402">
    <property type="entry name" value="Adenine nucleotide alpha hydrolases-like"/>
    <property type="match status" value="1"/>
</dbReference>
<evidence type="ECO:0000259" key="9">
    <source>
        <dbReference type="SMART" id="SM00977"/>
    </source>
</evidence>
<evidence type="ECO:0000256" key="5">
    <source>
        <dbReference type="ARBA" id="ARBA00022741"/>
    </source>
</evidence>
<accession>A0A9D1IGW0</accession>
<dbReference type="SMART" id="SM00977">
    <property type="entry name" value="TilS_C"/>
    <property type="match status" value="1"/>
</dbReference>
<dbReference type="Pfam" id="PF11734">
    <property type="entry name" value="TilS_C"/>
    <property type="match status" value="1"/>
</dbReference>
<evidence type="ECO:0000313" key="11">
    <source>
        <dbReference type="Proteomes" id="UP000824083"/>
    </source>
</evidence>
<protein>
    <recommendedName>
        <fullName evidence="8">tRNA(Ile)-lysidine synthase</fullName>
        <ecNumber evidence="8">6.3.4.19</ecNumber>
    </recommendedName>
    <alternativeName>
        <fullName evidence="8">tRNA(Ile)-2-lysyl-cytidine synthase</fullName>
    </alternativeName>
    <alternativeName>
        <fullName evidence="8">tRNA(Ile)-lysidine synthetase</fullName>
    </alternativeName>
</protein>
<dbReference type="SUPFAM" id="SSF82829">
    <property type="entry name" value="MesJ substrate recognition domain-like"/>
    <property type="match status" value="1"/>
</dbReference>
<feature type="binding site" evidence="8">
    <location>
        <begin position="67"/>
        <end position="72"/>
    </location>
    <ligand>
        <name>ATP</name>
        <dbReference type="ChEBI" id="CHEBI:30616"/>
    </ligand>
</feature>
<keyword evidence="6 8" id="KW-0067">ATP-binding</keyword>
<feature type="domain" description="Lysidine-tRNA(Ile) synthetase C-terminal" evidence="9">
    <location>
        <begin position="416"/>
        <end position="490"/>
    </location>
</feature>
<dbReference type="SUPFAM" id="SSF56037">
    <property type="entry name" value="PheT/TilS domain"/>
    <property type="match status" value="1"/>
</dbReference>
<dbReference type="GO" id="GO:0032267">
    <property type="term" value="F:tRNA(Ile)-lysidine synthase activity"/>
    <property type="evidence" value="ECO:0007669"/>
    <property type="project" value="UniProtKB-EC"/>
</dbReference>
<evidence type="ECO:0000256" key="1">
    <source>
        <dbReference type="ARBA" id="ARBA00004496"/>
    </source>
</evidence>
<evidence type="ECO:0000256" key="4">
    <source>
        <dbReference type="ARBA" id="ARBA00022694"/>
    </source>
</evidence>
<evidence type="ECO:0000256" key="6">
    <source>
        <dbReference type="ARBA" id="ARBA00022840"/>
    </source>
</evidence>
<dbReference type="InterPro" id="IPR015262">
    <property type="entry name" value="tRNA_Ile_lys_synt_subst-bd"/>
</dbReference>
<evidence type="ECO:0000256" key="2">
    <source>
        <dbReference type="ARBA" id="ARBA00022490"/>
    </source>
</evidence>
<dbReference type="EMBL" id="DVMY01000003">
    <property type="protein sequence ID" value="HIU36675.1"/>
    <property type="molecule type" value="Genomic_DNA"/>
</dbReference>
<dbReference type="InterPro" id="IPR011063">
    <property type="entry name" value="TilS/TtcA_N"/>
</dbReference>
<dbReference type="Gene3D" id="3.40.50.620">
    <property type="entry name" value="HUPs"/>
    <property type="match status" value="1"/>
</dbReference>
<comment type="caution">
    <text evidence="10">The sequence shown here is derived from an EMBL/GenBank/DDBJ whole genome shotgun (WGS) entry which is preliminary data.</text>
</comment>
<keyword evidence="3 8" id="KW-0436">Ligase</keyword>
<dbReference type="InterPro" id="IPR014729">
    <property type="entry name" value="Rossmann-like_a/b/a_fold"/>
</dbReference>
<comment type="catalytic activity">
    <reaction evidence="7 8">
        <text>cytidine(34) in tRNA(Ile2) + L-lysine + ATP = lysidine(34) in tRNA(Ile2) + AMP + diphosphate + H(+)</text>
        <dbReference type="Rhea" id="RHEA:43744"/>
        <dbReference type="Rhea" id="RHEA-COMP:10625"/>
        <dbReference type="Rhea" id="RHEA-COMP:10670"/>
        <dbReference type="ChEBI" id="CHEBI:15378"/>
        <dbReference type="ChEBI" id="CHEBI:30616"/>
        <dbReference type="ChEBI" id="CHEBI:32551"/>
        <dbReference type="ChEBI" id="CHEBI:33019"/>
        <dbReference type="ChEBI" id="CHEBI:82748"/>
        <dbReference type="ChEBI" id="CHEBI:83665"/>
        <dbReference type="ChEBI" id="CHEBI:456215"/>
        <dbReference type="EC" id="6.3.4.19"/>
    </reaction>
</comment>
<evidence type="ECO:0000256" key="8">
    <source>
        <dbReference type="HAMAP-Rule" id="MF_01161"/>
    </source>
</evidence>
<dbReference type="InterPro" id="IPR012796">
    <property type="entry name" value="Lysidine-tRNA-synth_C"/>
</dbReference>
<name>A0A9D1IGW0_9BURK</name>
<dbReference type="PANTHER" id="PTHR43033">
    <property type="entry name" value="TRNA(ILE)-LYSIDINE SYNTHASE-RELATED"/>
    <property type="match status" value="1"/>
</dbReference>
<comment type="domain">
    <text evidence="8">The N-terminal region contains the highly conserved SGGXDS motif, predicted to be a P-loop motif involved in ATP binding.</text>
</comment>
<keyword evidence="2 8" id="KW-0963">Cytoplasm</keyword>
<dbReference type="Pfam" id="PF01171">
    <property type="entry name" value="ATP_bind_3"/>
    <property type="match status" value="1"/>
</dbReference>
<dbReference type="PANTHER" id="PTHR43033:SF1">
    <property type="entry name" value="TRNA(ILE)-LYSIDINE SYNTHASE-RELATED"/>
    <property type="match status" value="1"/>
</dbReference>
<keyword evidence="5 8" id="KW-0547">Nucleotide-binding</keyword>
<dbReference type="Pfam" id="PF09179">
    <property type="entry name" value="TilS"/>
    <property type="match status" value="1"/>
</dbReference>
<gene>
    <name evidence="8 10" type="primary">tilS</name>
    <name evidence="10" type="ORF">IAC56_00105</name>
</gene>
<dbReference type="NCBIfam" id="TIGR02433">
    <property type="entry name" value="lysidine_TilS_C"/>
    <property type="match status" value="1"/>
</dbReference>
<dbReference type="InterPro" id="IPR012094">
    <property type="entry name" value="tRNA_Ile_lys_synt"/>
</dbReference>
<proteinExistence type="inferred from homology"/>
<comment type="subcellular location">
    <subcellularLocation>
        <location evidence="1 8">Cytoplasm</location>
    </subcellularLocation>
</comment>
<dbReference type="Proteomes" id="UP000824083">
    <property type="component" value="Unassembled WGS sequence"/>
</dbReference>
<organism evidence="10 11">
    <name type="scientific">Candidatus Aphodousia faecigallinarum</name>
    <dbReference type="NCBI Taxonomy" id="2840677"/>
    <lineage>
        <taxon>Bacteria</taxon>
        <taxon>Pseudomonadati</taxon>
        <taxon>Pseudomonadota</taxon>
        <taxon>Betaproteobacteria</taxon>
        <taxon>Burkholderiales</taxon>
        <taxon>Sutterellaceae</taxon>
        <taxon>Sutterellaceae incertae sedis</taxon>
        <taxon>Candidatus Aphodousia</taxon>
    </lineage>
</organism>
<dbReference type="EC" id="6.3.4.19" evidence="8"/>
<reference evidence="10" key="2">
    <citation type="journal article" date="2021" name="PeerJ">
        <title>Extensive microbial diversity within the chicken gut microbiome revealed by metagenomics and culture.</title>
        <authorList>
            <person name="Gilroy R."/>
            <person name="Ravi A."/>
            <person name="Getino M."/>
            <person name="Pursley I."/>
            <person name="Horton D.L."/>
            <person name="Alikhan N.F."/>
            <person name="Baker D."/>
            <person name="Gharbi K."/>
            <person name="Hall N."/>
            <person name="Watson M."/>
            <person name="Adriaenssens E.M."/>
            <person name="Foster-Nyarko E."/>
            <person name="Jarju S."/>
            <person name="Secka A."/>
            <person name="Antonio M."/>
            <person name="Oren A."/>
            <person name="Chaudhuri R.R."/>
            <person name="La Ragione R."/>
            <person name="Hildebrand F."/>
            <person name="Pallen M.J."/>
        </authorList>
    </citation>
    <scope>NUCLEOTIDE SEQUENCE</scope>
    <source>
        <strain evidence="10">7463</strain>
    </source>
</reference>
<reference evidence="10" key="1">
    <citation type="submission" date="2020-10" db="EMBL/GenBank/DDBJ databases">
        <authorList>
            <person name="Gilroy R."/>
        </authorList>
    </citation>
    <scope>NUCLEOTIDE SEQUENCE</scope>
    <source>
        <strain evidence="10">7463</strain>
    </source>
</reference>
<dbReference type="GO" id="GO:0005737">
    <property type="term" value="C:cytoplasm"/>
    <property type="evidence" value="ECO:0007669"/>
    <property type="project" value="UniProtKB-SubCell"/>
</dbReference>
<dbReference type="HAMAP" id="MF_01161">
    <property type="entry name" value="tRNA_Ile_lys_synt"/>
    <property type="match status" value="1"/>
</dbReference>
<comment type="function">
    <text evidence="8">Ligates lysine onto the cytidine present at position 34 of the AUA codon-specific tRNA(Ile) that contains the anticodon CAU, in an ATP-dependent manner. Cytidine is converted to lysidine, thus changing the amino acid specificity of the tRNA from methionine to isoleucine.</text>
</comment>
<comment type="similarity">
    <text evidence="8">Belongs to the tRNA(Ile)-lysidine synthase family.</text>
</comment>
<dbReference type="Gene3D" id="1.20.59.20">
    <property type="match status" value="1"/>
</dbReference>
<dbReference type="CDD" id="cd01992">
    <property type="entry name" value="TilS_N"/>
    <property type="match status" value="1"/>
</dbReference>
<dbReference type="AlphaFoldDB" id="A0A9D1IGW0"/>
<evidence type="ECO:0000313" key="10">
    <source>
        <dbReference type="EMBL" id="HIU36675.1"/>
    </source>
</evidence>
<keyword evidence="4 8" id="KW-0819">tRNA processing</keyword>
<evidence type="ECO:0000256" key="7">
    <source>
        <dbReference type="ARBA" id="ARBA00048539"/>
    </source>
</evidence>
<dbReference type="GO" id="GO:0006400">
    <property type="term" value="P:tRNA modification"/>
    <property type="evidence" value="ECO:0007669"/>
    <property type="project" value="UniProtKB-UniRule"/>
</dbReference>
<dbReference type="GO" id="GO:0005524">
    <property type="term" value="F:ATP binding"/>
    <property type="evidence" value="ECO:0007669"/>
    <property type="project" value="UniProtKB-UniRule"/>
</dbReference>
<dbReference type="InterPro" id="IPR012795">
    <property type="entry name" value="tRNA_Ile_lys_synt_N"/>
</dbReference>
<evidence type="ECO:0000256" key="3">
    <source>
        <dbReference type="ARBA" id="ARBA00022598"/>
    </source>
</evidence>
<dbReference type="NCBIfam" id="TIGR02432">
    <property type="entry name" value="lysidine_TilS_N"/>
    <property type="match status" value="1"/>
</dbReference>
<sequence length="503" mass="56844">MPTRRQKTTVTKPKRSITTLSLRTVEGKILTALREAIAKACGQSEQASLFAAQPSGSQKVRITVGFSGGRDSVALLKALCVLRGKKNSPIEEIQALHVHHALSPNANKWARFCRQTAEELDVPFKVAYVRVKSKGEGVEAAARQARYEAIFKAADQFGSHLVMTAHHQDDRLETFLIQWMRGSGVDGLATFPISRPVGSVQLVRPLMRLPRQLLERYLELTGLGWVEDESNADTAYLRNAIRHEVLPVMEAIRPGFKEAAARSVELVAQSAQILREVAHEDLVRIQNEDRSLSIDKLLNLSLPRQALVLRAWIESFGLLPPTKAKLQEALKQTRQSSHDTKLAIKVGTNIEVRRHGAKLLMRETAGQKKDKTQFETLQWKGPGSYSLPSWGGELVIYEVRADEPGVDESYFKDRALQVRPRQGGEKLKLYKNRPRRHLKDLYQKANIAEFDRPRLPLLWSGEELLFAAGLGMDVRYERMDSDKPRYRIEWKPDETLLSLLMKP</sequence>